<dbReference type="RefSeq" id="WP_326298743.1">
    <property type="nucleotide sequence ID" value="NZ_JAYLLH010000027.1"/>
</dbReference>
<gene>
    <name evidence="2" type="ORF">VK792_15715</name>
</gene>
<keyword evidence="2" id="KW-0378">Hydrolase</keyword>
<dbReference type="Pfam" id="PF12697">
    <property type="entry name" value="Abhydrolase_6"/>
    <property type="match status" value="1"/>
</dbReference>
<dbReference type="PANTHER" id="PTHR43798">
    <property type="entry name" value="MONOACYLGLYCEROL LIPASE"/>
    <property type="match status" value="1"/>
</dbReference>
<dbReference type="EMBL" id="JAYLLH010000027">
    <property type="protein sequence ID" value="MEC3862739.1"/>
    <property type="molecule type" value="Genomic_DNA"/>
</dbReference>
<proteinExistence type="predicted"/>
<sequence>MGAVYHRRFGTGPKHAIFLHCGLAHSGVWRGVADRLGDLLTVDAFDMPGHGRSAPPDTAEGIHDVVTAIARDLLRDSSFLVGHSFGGTVALRLTQELPAQVSGLTLIEPVVMAAAKVSLPDVFDPYHRWAVSIRELVQAGQLHAAAEAFTKVWGGGMPWGKLPPDQQDSFARNMPLICETDRLFLDDHLGVLDPGRLEAVTQDTLLIRGAQSPRLVEGIHQTMVRRMPHARDVVIAGAGHMVPITHPAEVADLIRDQLVAHPVD</sequence>
<reference evidence="2 3" key="1">
    <citation type="submission" date="2024-01" db="EMBL/GenBank/DDBJ databases">
        <title>Mesobacterium rodlantinim sp. nov., isolated from shallow sea hydrothermal systems off Kueishantao Island.</title>
        <authorList>
            <person name="Su Z."/>
            <person name="Tang K."/>
        </authorList>
    </citation>
    <scope>NUCLEOTIDE SEQUENCE [LARGE SCALE GENOMIC DNA]</scope>
    <source>
        <strain evidence="2 3">TK19101</strain>
    </source>
</reference>
<dbReference type="GO" id="GO:0016787">
    <property type="term" value="F:hydrolase activity"/>
    <property type="evidence" value="ECO:0007669"/>
    <property type="project" value="UniProtKB-KW"/>
</dbReference>
<dbReference type="InterPro" id="IPR029058">
    <property type="entry name" value="AB_hydrolase_fold"/>
</dbReference>
<dbReference type="InterPro" id="IPR000073">
    <property type="entry name" value="AB_hydrolase_1"/>
</dbReference>
<dbReference type="Proteomes" id="UP001348149">
    <property type="component" value="Unassembled WGS sequence"/>
</dbReference>
<keyword evidence="3" id="KW-1185">Reference proteome</keyword>
<dbReference type="PANTHER" id="PTHR43798:SF33">
    <property type="entry name" value="HYDROLASE, PUTATIVE (AFU_ORTHOLOGUE AFUA_2G14860)-RELATED"/>
    <property type="match status" value="1"/>
</dbReference>
<dbReference type="SUPFAM" id="SSF53474">
    <property type="entry name" value="alpha/beta-Hydrolases"/>
    <property type="match status" value="1"/>
</dbReference>
<feature type="domain" description="AB hydrolase-1" evidence="1">
    <location>
        <begin position="17"/>
        <end position="252"/>
    </location>
</feature>
<comment type="caution">
    <text evidence="2">The sequence shown here is derived from an EMBL/GenBank/DDBJ whole genome shotgun (WGS) entry which is preliminary data.</text>
</comment>
<dbReference type="Gene3D" id="3.40.50.1820">
    <property type="entry name" value="alpha/beta hydrolase"/>
    <property type="match status" value="1"/>
</dbReference>
<name>A0ABU6HJW6_9RHOB</name>
<dbReference type="InterPro" id="IPR050266">
    <property type="entry name" value="AB_hydrolase_sf"/>
</dbReference>
<accession>A0ABU6HJW6</accession>
<evidence type="ECO:0000313" key="3">
    <source>
        <dbReference type="Proteomes" id="UP001348149"/>
    </source>
</evidence>
<organism evidence="2 3">
    <name type="scientific">Mesobacterium hydrothermale</name>
    <dbReference type="NCBI Taxonomy" id="3111907"/>
    <lineage>
        <taxon>Bacteria</taxon>
        <taxon>Pseudomonadati</taxon>
        <taxon>Pseudomonadota</taxon>
        <taxon>Alphaproteobacteria</taxon>
        <taxon>Rhodobacterales</taxon>
        <taxon>Roseobacteraceae</taxon>
        <taxon>Mesobacterium</taxon>
    </lineage>
</organism>
<protein>
    <submittedName>
        <fullName evidence="2">Alpha/beta hydrolase</fullName>
    </submittedName>
</protein>
<evidence type="ECO:0000259" key="1">
    <source>
        <dbReference type="Pfam" id="PF12697"/>
    </source>
</evidence>
<evidence type="ECO:0000313" key="2">
    <source>
        <dbReference type="EMBL" id="MEC3862739.1"/>
    </source>
</evidence>
<dbReference type="PRINTS" id="PR00111">
    <property type="entry name" value="ABHYDROLASE"/>
</dbReference>